<gene>
    <name evidence="6" type="ORF">H2508_12820</name>
</gene>
<dbReference type="SUPFAM" id="SSF46785">
    <property type="entry name" value="Winged helix' DNA-binding domain"/>
    <property type="match status" value="1"/>
</dbReference>
<comment type="similarity">
    <text evidence="1">Belongs to the LysR transcriptional regulatory family.</text>
</comment>
<evidence type="ECO:0000256" key="1">
    <source>
        <dbReference type="ARBA" id="ARBA00009437"/>
    </source>
</evidence>
<keyword evidence="2" id="KW-0805">Transcription regulation</keyword>
<dbReference type="PROSITE" id="PS50931">
    <property type="entry name" value="HTH_LYSR"/>
    <property type="match status" value="1"/>
</dbReference>
<keyword evidence="7" id="KW-1185">Reference proteome</keyword>
<dbReference type="Pfam" id="PF00126">
    <property type="entry name" value="HTH_1"/>
    <property type="match status" value="1"/>
</dbReference>
<protein>
    <submittedName>
        <fullName evidence="6">LysR family transcriptional regulator</fullName>
    </submittedName>
</protein>
<proteinExistence type="inferred from homology"/>
<dbReference type="InterPro" id="IPR036390">
    <property type="entry name" value="WH_DNA-bd_sf"/>
</dbReference>
<dbReference type="SUPFAM" id="SSF53850">
    <property type="entry name" value="Periplasmic binding protein-like II"/>
    <property type="match status" value="1"/>
</dbReference>
<dbReference type="CDD" id="cd05466">
    <property type="entry name" value="PBP2_LTTR_substrate"/>
    <property type="match status" value="1"/>
</dbReference>
<dbReference type="EMBL" id="JACFXU010000017">
    <property type="protein sequence ID" value="MBA6413995.1"/>
    <property type="molecule type" value="Genomic_DNA"/>
</dbReference>
<dbReference type="GO" id="GO:0003700">
    <property type="term" value="F:DNA-binding transcription factor activity"/>
    <property type="evidence" value="ECO:0007669"/>
    <property type="project" value="InterPro"/>
</dbReference>
<dbReference type="Pfam" id="PF03466">
    <property type="entry name" value="LysR_substrate"/>
    <property type="match status" value="1"/>
</dbReference>
<organism evidence="6 7">
    <name type="scientific">Sediminihaliea albiluteola</name>
    <dbReference type="NCBI Taxonomy" id="2758564"/>
    <lineage>
        <taxon>Bacteria</taxon>
        <taxon>Pseudomonadati</taxon>
        <taxon>Pseudomonadota</taxon>
        <taxon>Gammaproteobacteria</taxon>
        <taxon>Cellvibrionales</taxon>
        <taxon>Halieaceae</taxon>
        <taxon>Sediminihaliea</taxon>
    </lineage>
</organism>
<feature type="domain" description="HTH lysR-type" evidence="5">
    <location>
        <begin position="1"/>
        <end position="58"/>
    </location>
</feature>
<dbReference type="Gene3D" id="3.40.190.290">
    <property type="match status" value="1"/>
</dbReference>
<dbReference type="AlphaFoldDB" id="A0A7W2TXX1"/>
<dbReference type="PANTHER" id="PTHR30579:SF8">
    <property type="entry name" value="HTH-TYPE TRANSCRIPTIONAL REGULATOR HDFR"/>
    <property type="match status" value="1"/>
</dbReference>
<dbReference type="InterPro" id="IPR000847">
    <property type="entry name" value="LysR_HTH_N"/>
</dbReference>
<reference evidence="6 7" key="1">
    <citation type="submission" date="2020-07" db="EMBL/GenBank/DDBJ databases">
        <title>Halieaceae bacterium, F7430, whole genome shotgun sequencing project.</title>
        <authorList>
            <person name="Jiang S."/>
            <person name="Liu Z.W."/>
            <person name="Du Z.J."/>
        </authorList>
    </citation>
    <scope>NUCLEOTIDE SEQUENCE [LARGE SCALE GENOMIC DNA]</scope>
    <source>
        <strain evidence="6 7">F7430</strain>
    </source>
</reference>
<evidence type="ECO:0000259" key="5">
    <source>
        <dbReference type="PROSITE" id="PS50931"/>
    </source>
</evidence>
<dbReference type="Proteomes" id="UP000539350">
    <property type="component" value="Unassembled WGS sequence"/>
</dbReference>
<dbReference type="PRINTS" id="PR00039">
    <property type="entry name" value="HTHLYSR"/>
</dbReference>
<sequence length="281" mass="31102">MDTVLLRTFLEVRKTRHFGKAAENLCITPAAVSARIKQLEESLGAVLFLRTRNNIQLSKEGERLVPHAETMLLALARARQEVAFGDSDSRQLVIAVRNGLWSDSLQQKLHGLIRSEPELILHLVSLGTDEIVQKLLAGTLDIAILYAPPNVPELEIITIGELKLCLYSSGKLNNAQLTEADNYIYLDWGGGFSRFHAQHFGDHALPVLRTNLEEVAKRYLKEHGGACYLPYGQRSALAEDGLSPVRGAAVFSRPINIAYHSASPQRELIEAVAQQFSGLRT</sequence>
<dbReference type="Gene3D" id="1.10.10.10">
    <property type="entry name" value="Winged helix-like DNA-binding domain superfamily/Winged helix DNA-binding domain"/>
    <property type="match status" value="1"/>
</dbReference>
<keyword evidence="4" id="KW-0804">Transcription</keyword>
<comment type="caution">
    <text evidence="6">The sequence shown here is derived from an EMBL/GenBank/DDBJ whole genome shotgun (WGS) entry which is preliminary data.</text>
</comment>
<accession>A0A7W2TXX1</accession>
<name>A0A7W2TXX1_9GAMM</name>
<evidence type="ECO:0000313" key="6">
    <source>
        <dbReference type="EMBL" id="MBA6413995.1"/>
    </source>
</evidence>
<dbReference type="InterPro" id="IPR036388">
    <property type="entry name" value="WH-like_DNA-bd_sf"/>
</dbReference>
<dbReference type="PANTHER" id="PTHR30579">
    <property type="entry name" value="TRANSCRIPTIONAL REGULATOR"/>
    <property type="match status" value="1"/>
</dbReference>
<dbReference type="InterPro" id="IPR050176">
    <property type="entry name" value="LTTR"/>
</dbReference>
<keyword evidence="3" id="KW-0238">DNA-binding</keyword>
<evidence type="ECO:0000256" key="4">
    <source>
        <dbReference type="ARBA" id="ARBA00023163"/>
    </source>
</evidence>
<dbReference type="RefSeq" id="WP_182174402.1">
    <property type="nucleotide sequence ID" value="NZ_JACFXU010000017.1"/>
</dbReference>
<evidence type="ECO:0000256" key="3">
    <source>
        <dbReference type="ARBA" id="ARBA00023125"/>
    </source>
</evidence>
<dbReference type="InterPro" id="IPR005119">
    <property type="entry name" value="LysR_subst-bd"/>
</dbReference>
<evidence type="ECO:0000313" key="7">
    <source>
        <dbReference type="Proteomes" id="UP000539350"/>
    </source>
</evidence>
<dbReference type="FunFam" id="1.10.10.10:FF:000001">
    <property type="entry name" value="LysR family transcriptional regulator"/>
    <property type="match status" value="1"/>
</dbReference>
<dbReference type="GO" id="GO:0003677">
    <property type="term" value="F:DNA binding"/>
    <property type="evidence" value="ECO:0007669"/>
    <property type="project" value="UniProtKB-KW"/>
</dbReference>
<evidence type="ECO:0000256" key="2">
    <source>
        <dbReference type="ARBA" id="ARBA00023015"/>
    </source>
</evidence>